<dbReference type="STRING" id="1631249.BQ8794_60135"/>
<dbReference type="Proteomes" id="UP000188388">
    <property type="component" value="Unassembled WGS sequence"/>
</dbReference>
<protein>
    <submittedName>
        <fullName evidence="1">Uncharacterized protein</fullName>
    </submittedName>
</protein>
<organism evidence="1 2">
    <name type="scientific">Mesorhizobium prunaredense</name>
    <dbReference type="NCBI Taxonomy" id="1631249"/>
    <lineage>
        <taxon>Bacteria</taxon>
        <taxon>Pseudomonadati</taxon>
        <taxon>Pseudomonadota</taxon>
        <taxon>Alphaproteobacteria</taxon>
        <taxon>Hyphomicrobiales</taxon>
        <taxon>Phyllobacteriaceae</taxon>
        <taxon>Mesorhizobium</taxon>
    </lineage>
</organism>
<gene>
    <name evidence="1" type="ORF">BQ8794_60135</name>
</gene>
<reference evidence="2" key="1">
    <citation type="submission" date="2017-01" db="EMBL/GenBank/DDBJ databases">
        <authorList>
            <person name="Brunel B."/>
        </authorList>
    </citation>
    <scope>NUCLEOTIDE SEQUENCE [LARGE SCALE GENOMIC DNA]</scope>
</reference>
<dbReference type="AlphaFoldDB" id="A0A1R3VG40"/>
<sequence>MAADPYPQFTGAMFDIYRRAKAEANYNATVFLGMITRNHGLATAKTLINATQPSDGYTALHQRERLDLTVEAVVVENPKWRALFTPEELSRAEKRLRAYGYLPKLPPGLSET</sequence>
<proteinExistence type="predicted"/>
<name>A0A1R3VG40_9HYPH</name>
<accession>A0A1R3VG40</accession>
<evidence type="ECO:0000313" key="1">
    <source>
        <dbReference type="EMBL" id="SIT58826.1"/>
    </source>
</evidence>
<evidence type="ECO:0000313" key="2">
    <source>
        <dbReference type="Proteomes" id="UP000188388"/>
    </source>
</evidence>
<dbReference type="RefSeq" id="WP_077381885.1">
    <property type="nucleotide sequence ID" value="NZ_FTPD01000056.1"/>
</dbReference>
<keyword evidence="2" id="KW-1185">Reference proteome</keyword>
<dbReference type="EMBL" id="FTPD01000056">
    <property type="protein sequence ID" value="SIT58826.1"/>
    <property type="molecule type" value="Genomic_DNA"/>
</dbReference>